<evidence type="ECO:0000259" key="7">
    <source>
        <dbReference type="Pfam" id="PF21162"/>
    </source>
</evidence>
<evidence type="ECO:0000313" key="10">
    <source>
        <dbReference type="Proteomes" id="UP000786183"/>
    </source>
</evidence>
<protein>
    <submittedName>
        <fullName evidence="9">FAD-dependent oxidoreductase</fullName>
    </submittedName>
</protein>
<dbReference type="Gene3D" id="3.30.9.90">
    <property type="match status" value="1"/>
</dbReference>
<dbReference type="Pfam" id="PF26311">
    <property type="entry name" value="ETF-QO_FixC_C"/>
    <property type="match status" value="1"/>
</dbReference>
<keyword evidence="5" id="KW-0560">Oxidoreductase</keyword>
<dbReference type="InterPro" id="IPR006076">
    <property type="entry name" value="FAD-dep_OxRdtase"/>
</dbReference>
<dbReference type="SUPFAM" id="SSF54373">
    <property type="entry name" value="FAD-linked reductases, C-terminal domain"/>
    <property type="match status" value="1"/>
</dbReference>
<name>A0ABS7WR46_9BACT</name>
<dbReference type="InterPro" id="IPR036188">
    <property type="entry name" value="FAD/NAD-bd_sf"/>
</dbReference>
<evidence type="ECO:0000256" key="1">
    <source>
        <dbReference type="ARBA" id="ARBA00001974"/>
    </source>
</evidence>
<dbReference type="Gene3D" id="3.50.50.60">
    <property type="entry name" value="FAD/NAD(P)-binding domain"/>
    <property type="match status" value="1"/>
</dbReference>
<evidence type="ECO:0000256" key="3">
    <source>
        <dbReference type="ARBA" id="ARBA00022630"/>
    </source>
</evidence>
<dbReference type="PANTHER" id="PTHR43624">
    <property type="entry name" value="ELECTRON TRANSFER FLAVOPROTEIN-QUINONE OXIDOREDUCTASE YDIS-RELATED"/>
    <property type="match status" value="1"/>
</dbReference>
<evidence type="ECO:0000256" key="5">
    <source>
        <dbReference type="ARBA" id="ARBA00023002"/>
    </source>
</evidence>
<keyword evidence="3" id="KW-0285">Flavoprotein</keyword>
<dbReference type="PANTHER" id="PTHR43624:SF2">
    <property type="entry name" value="ELECTRON TRANSFER FLAVOPROTEIN-QUINONE OXIDOREDUCTASE YDIS-RELATED"/>
    <property type="match status" value="1"/>
</dbReference>
<evidence type="ECO:0000259" key="6">
    <source>
        <dbReference type="Pfam" id="PF01266"/>
    </source>
</evidence>
<keyword evidence="10" id="KW-1185">Reference proteome</keyword>
<feature type="domain" description="ETF-QO/FixC ubiquinone-binding" evidence="7">
    <location>
        <begin position="202"/>
        <end position="295"/>
    </location>
</feature>
<evidence type="ECO:0000256" key="2">
    <source>
        <dbReference type="ARBA" id="ARBA00006796"/>
    </source>
</evidence>
<comment type="similarity">
    <text evidence="2">Belongs to the ETF-QO/FixC family.</text>
</comment>
<gene>
    <name evidence="9" type="ORF">AVCANL283_03720</name>
</gene>
<dbReference type="RefSeq" id="WP_224325269.1">
    <property type="nucleotide sequence ID" value="NZ_JACGBB010000005.1"/>
</dbReference>
<dbReference type="InterPro" id="IPR039651">
    <property type="entry name" value="FixC-like"/>
</dbReference>
<comment type="caution">
    <text evidence="9">The sequence shown here is derived from an EMBL/GenBank/DDBJ whole genome shotgun (WGS) entry which is preliminary data.</text>
</comment>
<sequence length="442" mass="48316">MEETDVIVVGGGISGLTCAYVLAQEGLSVVLLERADIASKNVSGGRLYAHTLRDIKGLEDFDSACERVITCEKLGFLDDKNALSIESRKSIDEDKFANSYSIIQSKFLNYLANKCEDLGVMIASNVLVDTLLIENEKKEILLSSDLNRTLNANEKVVGIKSGEDEMMAKMVVLAEGVNSLLAQSINLNASSDKDCGFVGKNYALGIKEVIELNVNERFALSNNEGLAALFAGSASDYQMGGGFLYTNENSISLGCVIGLGTDFNKASYEVFEQFKKHPMISALIKDAKSVEYSAHLVPEGGYNALSDLGANGVLVVGDAAGFCINLGYTVRGMDLCIMSAKCAARAIAKAFKQNSNALNEYKNELFKQDAFLDMKDFASFGEFLEHNPRIFNEYPKALNELFIDIFKVDGKTLRMKNKIMKFVKKIGFMNLLKDVYKGGKSL</sequence>
<dbReference type="InterPro" id="IPR049398">
    <property type="entry name" value="ETF-QO/FixC_UQ-bd"/>
</dbReference>
<feature type="domain" description="FAD dependent oxidoreductase" evidence="6">
    <location>
        <begin position="5"/>
        <end position="51"/>
    </location>
</feature>
<dbReference type="SUPFAM" id="SSF51905">
    <property type="entry name" value="FAD/NAD(P)-binding domain"/>
    <property type="match status" value="1"/>
</dbReference>
<organism evidence="9 10">
    <name type="scientific">Campylobacter canadensis</name>
    <dbReference type="NCBI Taxonomy" id="449520"/>
    <lineage>
        <taxon>Bacteria</taxon>
        <taxon>Pseudomonadati</taxon>
        <taxon>Campylobacterota</taxon>
        <taxon>Epsilonproteobacteria</taxon>
        <taxon>Campylobacterales</taxon>
        <taxon>Campylobacteraceae</taxon>
        <taxon>Campylobacter</taxon>
    </lineage>
</organism>
<keyword evidence="4" id="KW-0274">FAD</keyword>
<proteinExistence type="inferred from homology"/>
<accession>A0ABS7WR46</accession>
<dbReference type="Pfam" id="PF21162">
    <property type="entry name" value="ETFQO_UQ-bd"/>
    <property type="match status" value="1"/>
</dbReference>
<dbReference type="Pfam" id="PF01266">
    <property type="entry name" value="DAO"/>
    <property type="match status" value="1"/>
</dbReference>
<dbReference type="EMBL" id="JACGBB010000005">
    <property type="protein sequence ID" value="MBZ7987221.1"/>
    <property type="molecule type" value="Genomic_DNA"/>
</dbReference>
<dbReference type="InterPro" id="IPR059103">
    <property type="entry name" value="FixC-like_C"/>
</dbReference>
<evidence type="ECO:0000313" key="9">
    <source>
        <dbReference type="EMBL" id="MBZ7987221.1"/>
    </source>
</evidence>
<dbReference type="Proteomes" id="UP000786183">
    <property type="component" value="Unassembled WGS sequence"/>
</dbReference>
<dbReference type="PRINTS" id="PR00420">
    <property type="entry name" value="RNGMNOXGNASE"/>
</dbReference>
<evidence type="ECO:0000259" key="8">
    <source>
        <dbReference type="Pfam" id="PF26311"/>
    </source>
</evidence>
<comment type="cofactor">
    <cofactor evidence="1">
        <name>FAD</name>
        <dbReference type="ChEBI" id="CHEBI:57692"/>
    </cofactor>
</comment>
<evidence type="ECO:0000256" key="4">
    <source>
        <dbReference type="ARBA" id="ARBA00022827"/>
    </source>
</evidence>
<reference evidence="9 10" key="1">
    <citation type="submission" date="2020-07" db="EMBL/GenBank/DDBJ databases">
        <title>Transfer of Campylobacter canadensis to the novel genus Avispirillum gen. nov., that also includes two novel species recovered from migratory waterfowl: Avispirillum anseris sp. nov. and Avispirillum brantae sp. nov.</title>
        <authorList>
            <person name="Miller W.G."/>
            <person name="Chapman M.H."/>
            <person name="Yee E."/>
            <person name="Inglis G.D."/>
        </authorList>
    </citation>
    <scope>NUCLEOTIDE SEQUENCE [LARGE SCALE GENOMIC DNA]</scope>
    <source>
        <strain evidence="9 10">L283</strain>
    </source>
</reference>
<feature type="domain" description="FixC-like C-terminal" evidence="8">
    <location>
        <begin position="382"/>
        <end position="441"/>
    </location>
</feature>